<proteinExistence type="predicted"/>
<evidence type="ECO:0000313" key="2">
    <source>
        <dbReference type="Proteomes" id="UP000224460"/>
    </source>
</evidence>
<protein>
    <submittedName>
        <fullName evidence="1">Uncharacterized protein</fullName>
    </submittedName>
</protein>
<sequence length="316" mass="36348">MSFEFFVENKKDGKISEISELVTSISYSDPLNNGCGKLEFSYLDDELDIYNGSVIRFRYQGTNIFYGYVFKNSRSKAKKVPIVAYDQLRYLKAKDIMVIQNMEVADIITRACLYFNLRKGNVTPTGYKLPTSVQDNKTWLDVIYEAIRDTLLATSRKYCLRDEFGYIALRNLEELKLNLILGEGSLCYDFNYEKSIDTNTYNLIKLIKKNEESGRVDVYIAKDSDSFSKWGILQYYEEEDKSSNDATIKSKADALLKLYNRELETLELKCLGDTRVRAGTSVLAELSDIGVNKRLIVKNVTHHFLPVHTMEVELCI</sequence>
<gene>
    <name evidence="1" type="ORF">CS063_01560</name>
</gene>
<organism evidence="1 2">
    <name type="scientific">Sporanaerobium hydrogeniformans</name>
    <dbReference type="NCBI Taxonomy" id="3072179"/>
    <lineage>
        <taxon>Bacteria</taxon>
        <taxon>Bacillati</taxon>
        <taxon>Bacillota</taxon>
        <taxon>Clostridia</taxon>
        <taxon>Lachnospirales</taxon>
        <taxon>Lachnospiraceae</taxon>
        <taxon>Sporanaerobium</taxon>
    </lineage>
</organism>
<comment type="caution">
    <text evidence="1">The sequence shown here is derived from an EMBL/GenBank/DDBJ whole genome shotgun (WGS) entry which is preliminary data.</text>
</comment>
<dbReference type="Proteomes" id="UP000224460">
    <property type="component" value="Unassembled WGS sequence"/>
</dbReference>
<accession>A0AC61DHC9</accession>
<keyword evidence="2" id="KW-1185">Reference proteome</keyword>
<name>A0AC61DHC9_9FIRM</name>
<reference evidence="1" key="1">
    <citation type="submission" date="2017-10" db="EMBL/GenBank/DDBJ databases">
        <title>Genome sequence of cellulolytic Lachnospiraceae bacterium XHS1971 isolated from hotspring sediment.</title>
        <authorList>
            <person name="Vasudevan G."/>
            <person name="Joshi A.J."/>
            <person name="Hivarkar S."/>
            <person name="Lanjekar V.B."/>
            <person name="Dhakephalkar P.K."/>
            <person name="Dagar S."/>
        </authorList>
    </citation>
    <scope>NUCLEOTIDE SEQUENCE</scope>
    <source>
        <strain evidence="1">XHS1971</strain>
    </source>
</reference>
<evidence type="ECO:0000313" key="1">
    <source>
        <dbReference type="EMBL" id="PHV72188.1"/>
    </source>
</evidence>
<dbReference type="EMBL" id="PEDL01000001">
    <property type="protein sequence ID" value="PHV72188.1"/>
    <property type="molecule type" value="Genomic_DNA"/>
</dbReference>